<dbReference type="EMBL" id="PUIN01000002">
    <property type="protein sequence ID" value="PQP05689.1"/>
    <property type="molecule type" value="Genomic_DNA"/>
</dbReference>
<name>A0A2S8HTC3_9PSED</name>
<accession>A0A2S8HTC3</accession>
<dbReference type="AlphaFoldDB" id="A0A2S8HTC3"/>
<evidence type="ECO:0000313" key="1">
    <source>
        <dbReference type="EMBL" id="PQP05689.1"/>
    </source>
</evidence>
<proteinExistence type="predicted"/>
<organism evidence="1 2">
    <name type="scientific">Pseudomonas frederiksbergensis</name>
    <dbReference type="NCBI Taxonomy" id="104087"/>
    <lineage>
        <taxon>Bacteria</taxon>
        <taxon>Pseudomonadati</taxon>
        <taxon>Pseudomonadota</taxon>
        <taxon>Gammaproteobacteria</taxon>
        <taxon>Pseudomonadales</taxon>
        <taxon>Pseudomonadaceae</taxon>
        <taxon>Pseudomonas</taxon>
    </lineage>
</organism>
<sequence length="74" mass="8497">MSTIHRFNFPVETKLAAQKLSSDLDLHVSVGEILKFAVLPDQYWKITQKIYTVSADNSVDYVDYKTIEVEDPYA</sequence>
<reference evidence="1 2" key="1">
    <citation type="submission" date="2018-02" db="EMBL/GenBank/DDBJ databases">
        <title>Draft genome sequencing of Pseudomonas frederiksbergensis 11-D3.</title>
        <authorList>
            <person name="Zheng B.-X."/>
        </authorList>
    </citation>
    <scope>NUCLEOTIDE SEQUENCE [LARGE SCALE GENOMIC DNA]</scope>
    <source>
        <strain evidence="1 2">11-D3</strain>
    </source>
</reference>
<comment type="caution">
    <text evidence="1">The sequence shown here is derived from an EMBL/GenBank/DDBJ whole genome shotgun (WGS) entry which is preliminary data.</text>
</comment>
<gene>
    <name evidence="1" type="ORF">C5612_03375</name>
</gene>
<dbReference type="Proteomes" id="UP000239687">
    <property type="component" value="Unassembled WGS sequence"/>
</dbReference>
<dbReference type="RefSeq" id="WP_105340057.1">
    <property type="nucleotide sequence ID" value="NZ_PUIN01000002.1"/>
</dbReference>
<evidence type="ECO:0000313" key="2">
    <source>
        <dbReference type="Proteomes" id="UP000239687"/>
    </source>
</evidence>
<protein>
    <submittedName>
        <fullName evidence="1">Uncharacterized protein</fullName>
    </submittedName>
</protein>